<proteinExistence type="predicted"/>
<dbReference type="AlphaFoldDB" id="A0A1R1Y9W6"/>
<feature type="signal peptide" evidence="1">
    <location>
        <begin position="1"/>
        <end position="23"/>
    </location>
</feature>
<reference evidence="2 3" key="1">
    <citation type="submission" date="2017-01" db="EMBL/GenBank/DDBJ databases">
        <authorList>
            <person name="Mah S.A."/>
            <person name="Swanson W.J."/>
            <person name="Moy G.W."/>
            <person name="Vacquier V.D."/>
        </authorList>
    </citation>
    <scope>NUCLEOTIDE SEQUENCE [LARGE SCALE GENOMIC DNA]</scope>
    <source>
        <strain evidence="2 3">GSMNP</strain>
    </source>
</reference>
<keyword evidence="1" id="KW-0732">Signal</keyword>
<sequence>MTKFFVGITVLVTALSQLLLTNASTRTAKIQLYALPNNVGQFFNADYKYDRCFNTSVAVSMNISVSKRSTMIVFKGPNCKGRGKRRRISGTLSVPNIASKYNNNNISFVITRKSYNDNPVVPMFDYLGAGGFSGLSAPIPVADSGNGDDNNDDDAN</sequence>
<gene>
    <name evidence="2" type="ORF">AYI70_g2063</name>
</gene>
<comment type="caution">
    <text evidence="2">The sequence shown here is derived from an EMBL/GenBank/DDBJ whole genome shotgun (WGS) entry which is preliminary data.</text>
</comment>
<name>A0A1R1Y9W6_9FUNG</name>
<evidence type="ECO:0000313" key="3">
    <source>
        <dbReference type="Proteomes" id="UP000187283"/>
    </source>
</evidence>
<organism evidence="2 3">
    <name type="scientific">Smittium culicis</name>
    <dbReference type="NCBI Taxonomy" id="133412"/>
    <lineage>
        <taxon>Eukaryota</taxon>
        <taxon>Fungi</taxon>
        <taxon>Fungi incertae sedis</taxon>
        <taxon>Zoopagomycota</taxon>
        <taxon>Kickxellomycotina</taxon>
        <taxon>Harpellomycetes</taxon>
        <taxon>Harpellales</taxon>
        <taxon>Legeriomycetaceae</taxon>
        <taxon>Smittium</taxon>
    </lineage>
</organism>
<dbReference type="EMBL" id="LSSN01000482">
    <property type="protein sequence ID" value="OMJ23727.1"/>
    <property type="molecule type" value="Genomic_DNA"/>
</dbReference>
<protein>
    <submittedName>
        <fullName evidence="2">Uncharacterized protein</fullName>
    </submittedName>
</protein>
<feature type="chain" id="PRO_5012774246" evidence="1">
    <location>
        <begin position="24"/>
        <end position="156"/>
    </location>
</feature>
<dbReference type="Proteomes" id="UP000187283">
    <property type="component" value="Unassembled WGS sequence"/>
</dbReference>
<evidence type="ECO:0000313" key="2">
    <source>
        <dbReference type="EMBL" id="OMJ23727.1"/>
    </source>
</evidence>
<evidence type="ECO:0000256" key="1">
    <source>
        <dbReference type="SAM" id="SignalP"/>
    </source>
</evidence>
<accession>A0A1R1Y9W6</accession>
<keyword evidence="3" id="KW-1185">Reference proteome</keyword>